<dbReference type="Proteomes" id="UP001187859">
    <property type="component" value="Unassembled WGS sequence"/>
</dbReference>
<proteinExistence type="predicted"/>
<comment type="caution">
    <text evidence="1">The sequence shown here is derived from an EMBL/GenBank/DDBJ whole genome shotgun (WGS) entry which is preliminary data.</text>
</comment>
<dbReference type="EMBL" id="JASGOQ010000001">
    <property type="protein sequence ID" value="MDV5390731.1"/>
    <property type="molecule type" value="Genomic_DNA"/>
</dbReference>
<accession>A0AAE4TG40</accession>
<evidence type="ECO:0000313" key="1">
    <source>
        <dbReference type="EMBL" id="MDV5390731.1"/>
    </source>
</evidence>
<reference evidence="1" key="1">
    <citation type="submission" date="2023-05" db="EMBL/GenBank/DDBJ databases">
        <title>Colonisation of extended spectrum b-lactamase- and carbapenemase-producing bacteria on hospital surfaces from low- and middle-income countries.</title>
        <authorList>
            <person name="Nieto-Rosado M."/>
            <person name="Sands K."/>
            <person name="Iregbu K."/>
            <person name="Zahra R."/>
            <person name="Mazarati J.B."/>
            <person name="Mehtar S."/>
            <person name="Barnards-Group B."/>
            <person name="Walsh T.R."/>
        </authorList>
    </citation>
    <scope>NUCLEOTIDE SEQUENCE</scope>
    <source>
        <strain evidence="1">PP-E493</strain>
    </source>
</reference>
<evidence type="ECO:0000313" key="2">
    <source>
        <dbReference type="Proteomes" id="UP001187859"/>
    </source>
</evidence>
<gene>
    <name evidence="1" type="ORF">QM089_10795</name>
</gene>
<dbReference type="RefSeq" id="WP_317519809.1">
    <property type="nucleotide sequence ID" value="NZ_JASGOQ010000001.1"/>
</dbReference>
<name>A0AAE4TG40_9GAMM</name>
<organism evidence="1 2">
    <name type="scientific">Shewanella xiamenensis</name>
    <dbReference type="NCBI Taxonomy" id="332186"/>
    <lineage>
        <taxon>Bacteria</taxon>
        <taxon>Pseudomonadati</taxon>
        <taxon>Pseudomonadota</taxon>
        <taxon>Gammaproteobacteria</taxon>
        <taxon>Alteromonadales</taxon>
        <taxon>Shewanellaceae</taxon>
        <taxon>Shewanella</taxon>
    </lineage>
</organism>
<protein>
    <submittedName>
        <fullName evidence="1">Uncharacterized protein</fullName>
    </submittedName>
</protein>
<dbReference type="AlphaFoldDB" id="A0AAE4TG40"/>
<sequence length="851" mass="91420">MAFETINLGTQPAGTGGDTARSAFEKTNRNFLAAEVLSAAMSQAQFEAIRAQNNEEFAASGFVHFGKHDSTSSRNPINQGLWTLETASNVLFMGRSYSPHSSSKSKSDAAIINFAGVLFELTNDSNVSNKQFGIKFPQAPDGKTTYNKSTGVITNHATVAAAFNAQAADPTNVEVVTDRVDMWGFEAWLEEVSTTNPYVYPNGLIQSQATTMDGIATSASARPVTYYAVFDGDTGSKGKGLNFFALTDAQKKKVLANPKNNLYYLDDGRLVQWRLRQRTVAGAGNGDWLWLDSTNSSALGYLSVSRLKPQGILNVAKPLASGNNDEYLSTGHSVNTKKFTGIYEGNVNTGGIAVNNECYFLVCGTVNRLNQGAYHPSFNHSGAAAWRNAGNNGTVSWHVIDSTYINSKLSCFDFALLANKPNPLSGAIGQTSGRPDGRYYDAIYADGQGGVCRDMRYSAYGVDAVDFAEADQKVKNGTYRGFEKLIFSKPIASGYWNSSQHSNKASKFLLNYNGDNIIYINCNAYGISIGDTITVYAPSANLLLSIVINKIASVDYASGLVTTSNIYSGSMSGNGSAISDIFIIHSKQSTLSVGGSFLQTDVIGNPADILVTPQLANGWQGSWIPVIPNGTNKEFMATRKSNAAPKFNATIYNGVTWTAGTFPSWNNVTNSSSYSEVSNAVIVLNYTAFAKQTENAINASVYGKQGMIGNISFSSIYLNMYGGLLAESLIGKVLKALGSGYVGNLPLITNPLLNDTGVMNISIVPTHQPLAGINTNNSPAFKALNYSVNLNQQAFIQYAYTELKHNGTNWGDDGKVTIVDNQSTKTDLNGNTVLVGTAKLKEPIGWIKNKV</sequence>